<dbReference type="InterPro" id="IPR029016">
    <property type="entry name" value="GAF-like_dom_sf"/>
</dbReference>
<reference evidence="4" key="1">
    <citation type="submission" date="2018-06" db="EMBL/GenBank/DDBJ databases">
        <authorList>
            <person name="Zhirakovskaya E."/>
        </authorList>
    </citation>
    <scope>NUCLEOTIDE SEQUENCE</scope>
</reference>
<dbReference type="PANTHER" id="PTHR43547">
    <property type="entry name" value="TWO-COMPONENT HISTIDINE KINASE"/>
    <property type="match status" value="1"/>
</dbReference>
<accession>A0A3B0ZFZ3</accession>
<keyword evidence="2" id="KW-0472">Membrane</keyword>
<keyword evidence="2" id="KW-1133">Transmembrane helix</keyword>
<evidence type="ECO:0000256" key="1">
    <source>
        <dbReference type="ARBA" id="ARBA00022553"/>
    </source>
</evidence>
<dbReference type="GO" id="GO:0000155">
    <property type="term" value="F:phosphorelay sensor kinase activity"/>
    <property type="evidence" value="ECO:0007669"/>
    <property type="project" value="InterPro"/>
</dbReference>
<feature type="transmembrane region" description="Helical" evidence="2">
    <location>
        <begin position="65"/>
        <end position="89"/>
    </location>
</feature>
<dbReference type="InterPro" id="IPR005467">
    <property type="entry name" value="His_kinase_dom"/>
</dbReference>
<dbReference type="Pfam" id="PF02518">
    <property type="entry name" value="HATPase_c"/>
    <property type="match status" value="1"/>
</dbReference>
<feature type="transmembrane region" description="Helical" evidence="2">
    <location>
        <begin position="264"/>
        <end position="282"/>
    </location>
</feature>
<gene>
    <name evidence="4" type="ORF">MNBD_GAMMA17-1989</name>
</gene>
<feature type="transmembrane region" description="Helical" evidence="2">
    <location>
        <begin position="230"/>
        <end position="252"/>
    </location>
</feature>
<feature type="transmembrane region" description="Helical" evidence="2">
    <location>
        <begin position="129"/>
        <end position="150"/>
    </location>
</feature>
<sequence>MLSLTSELGALGYGLAAVAFFVLWLMLLTSWRKRSQGLYLLLSVAVSFLWAAVSAFNVYQNIDGLPLSMLIMEFFMMAAWLLVLVKMASMEKDAFLTRKNRLFVISLLLLVAYEIALLGYIFLFPLDGGIFQAFLIGFVALSVLGLVLVEQLYRNTKKDKRWAMKFFVIGVGGLFTYNFYMFADALLFGHFDAVVWFSRGYAAVLLVPLIAIFVVRNPTWSFDIFVSRGVVFHSVALVTVGVYLLVMAAGGYYIQMFGGDWGRAFQVLFLFGSILLLAVILLSGQFRSHLRVLVNKHFFNYKYDYREEWLGFTKTLSSPVDANDGIHSLILRALLDIVDSPEGVLWIGSQAGFQQQAIIGMDSYSGKVILPDDELVLFLEETEWVISVDEYRQKPELYQGLVLPEWLTKNHLGWLVAPLLEGDRLIAMVLFSHPRSERTFNWEDSDLLKAAGRQAAVSLSQYQMSQALVDVRQFEAYNRFSTFVIHDMKNMVAQLSLMIRNADKHKHKPEFVDDMIETTRHSVGKMERLITQLRTGKESYFQPDVTSVNLNDILNCVVEEKNRGEPSPVLNADLDNGLFVEVEKDRLETILGHLVQNAQDATPAQGEVMISCSAESHFVRITICDTGSGMSDAFIQNRLFRPFDSTKGSAGMGIGAYESREYILQVGGRLEVESVEGEGSSFHVILPLI</sequence>
<dbReference type="InterPro" id="IPR014265">
    <property type="entry name" value="XrtA/PrsK"/>
</dbReference>
<keyword evidence="4" id="KW-0808">Transferase</keyword>
<name>A0A3B0ZFZ3_9ZZZZ</name>
<dbReference type="InterPro" id="IPR003594">
    <property type="entry name" value="HATPase_dom"/>
</dbReference>
<dbReference type="SUPFAM" id="SSF55781">
    <property type="entry name" value="GAF domain-like"/>
    <property type="match status" value="1"/>
</dbReference>
<dbReference type="AlphaFoldDB" id="A0A3B0ZFZ3"/>
<dbReference type="CDD" id="cd00082">
    <property type="entry name" value="HisKA"/>
    <property type="match status" value="1"/>
</dbReference>
<dbReference type="PROSITE" id="PS50109">
    <property type="entry name" value="HIS_KIN"/>
    <property type="match status" value="1"/>
</dbReference>
<dbReference type="Gene3D" id="3.30.450.40">
    <property type="match status" value="1"/>
</dbReference>
<dbReference type="NCBIfam" id="TIGR02916">
    <property type="entry name" value="PEP_his_kin"/>
    <property type="match status" value="1"/>
</dbReference>
<dbReference type="Gene3D" id="3.30.565.10">
    <property type="entry name" value="Histidine kinase-like ATPase, C-terminal domain"/>
    <property type="match status" value="1"/>
</dbReference>
<proteinExistence type="predicted"/>
<evidence type="ECO:0000256" key="2">
    <source>
        <dbReference type="SAM" id="Phobius"/>
    </source>
</evidence>
<keyword evidence="2" id="KW-0812">Transmembrane</keyword>
<protein>
    <submittedName>
        <fullName evidence="4">Two-component system sensor histidine kinase</fullName>
    </submittedName>
</protein>
<feature type="transmembrane region" description="Helical" evidence="2">
    <location>
        <begin position="38"/>
        <end position="59"/>
    </location>
</feature>
<evidence type="ECO:0000313" key="4">
    <source>
        <dbReference type="EMBL" id="VAW90501.1"/>
    </source>
</evidence>
<feature type="transmembrane region" description="Helical" evidence="2">
    <location>
        <begin position="12"/>
        <end position="31"/>
    </location>
</feature>
<dbReference type="InterPro" id="IPR036890">
    <property type="entry name" value="HATPase_C_sf"/>
</dbReference>
<feature type="transmembrane region" description="Helical" evidence="2">
    <location>
        <begin position="200"/>
        <end position="218"/>
    </location>
</feature>
<dbReference type="PANTHER" id="PTHR43547:SF2">
    <property type="entry name" value="HYBRID SIGNAL TRANSDUCTION HISTIDINE KINASE C"/>
    <property type="match status" value="1"/>
</dbReference>
<dbReference type="InterPro" id="IPR003661">
    <property type="entry name" value="HisK_dim/P_dom"/>
</dbReference>
<dbReference type="EMBL" id="UOFQ01000201">
    <property type="protein sequence ID" value="VAW90501.1"/>
    <property type="molecule type" value="Genomic_DNA"/>
</dbReference>
<dbReference type="InterPro" id="IPR004358">
    <property type="entry name" value="Sig_transdc_His_kin-like_C"/>
</dbReference>
<feature type="domain" description="Histidine kinase" evidence="3">
    <location>
        <begin position="483"/>
        <end position="689"/>
    </location>
</feature>
<feature type="transmembrane region" description="Helical" evidence="2">
    <location>
        <begin position="101"/>
        <end position="123"/>
    </location>
</feature>
<organism evidence="4">
    <name type="scientific">hydrothermal vent metagenome</name>
    <dbReference type="NCBI Taxonomy" id="652676"/>
    <lineage>
        <taxon>unclassified sequences</taxon>
        <taxon>metagenomes</taxon>
        <taxon>ecological metagenomes</taxon>
    </lineage>
</organism>
<keyword evidence="1" id="KW-0597">Phosphoprotein</keyword>
<feature type="transmembrane region" description="Helical" evidence="2">
    <location>
        <begin position="162"/>
        <end position="180"/>
    </location>
</feature>
<dbReference type="SMART" id="SM00387">
    <property type="entry name" value="HATPase_c"/>
    <property type="match status" value="1"/>
</dbReference>
<dbReference type="SUPFAM" id="SSF55874">
    <property type="entry name" value="ATPase domain of HSP90 chaperone/DNA topoisomerase II/histidine kinase"/>
    <property type="match status" value="1"/>
</dbReference>
<dbReference type="PRINTS" id="PR00344">
    <property type="entry name" value="BCTRLSENSOR"/>
</dbReference>
<keyword evidence="4" id="KW-0418">Kinase</keyword>
<evidence type="ECO:0000259" key="3">
    <source>
        <dbReference type="PROSITE" id="PS50109"/>
    </source>
</evidence>